<keyword evidence="2" id="KW-0732">Signal</keyword>
<proteinExistence type="predicted"/>
<dbReference type="Pfam" id="PF02493">
    <property type="entry name" value="MORN"/>
    <property type="match status" value="1"/>
</dbReference>
<dbReference type="InterPro" id="IPR011652">
    <property type="entry name" value="MORN_2"/>
</dbReference>
<evidence type="ECO:0000313" key="4">
    <source>
        <dbReference type="Proteomes" id="UP000266183"/>
    </source>
</evidence>
<dbReference type="InterPro" id="IPR003409">
    <property type="entry name" value="MORN"/>
</dbReference>
<reference evidence="4" key="1">
    <citation type="submission" date="2018-09" db="EMBL/GenBank/DDBJ databases">
        <title>Chryseolinea sp. KIS68-18 isolated from soil.</title>
        <authorList>
            <person name="Weon H.-Y."/>
            <person name="Kwon S.-W."/>
            <person name="Lee S.A."/>
        </authorList>
    </citation>
    <scope>NUCLEOTIDE SEQUENCE [LARGE SCALE GENOMIC DNA]</scope>
    <source>
        <strain evidence="4">KIS68-18</strain>
    </source>
</reference>
<dbReference type="Gene3D" id="2.20.110.10">
    <property type="entry name" value="Histone H3 K4-specific methyltransferase SET7/9 N-terminal domain"/>
    <property type="match status" value="2"/>
</dbReference>
<dbReference type="AlphaFoldDB" id="A0A385SQW0"/>
<sequence length="287" mass="33164">MMSPFRLTVIFLLTSASVMAQSPRYATKHLLSTNDGTFKDFNAAKKNGKVVSYLETNAVLWDIDDDNTTVIKISGPTLLCFEGTWKNGKKEGQVNVYVIDSVNRQRRYKIWEQQYQNDHLNGEWREYTLRGTLASLRTFQNDSLQGIAREYWIDGTIKDEREYLGSSQHYIEHTLRPDGTLEKILTIRNGQRNGVGREYYPDGKVMEEVNFKDDNFHGPRKYFYPNGQLWIEQIDKDGLQWEVVSNFTEDGKRRDAGTLRNGNGTIIFYNENGSVRKVSTFLNGVEQ</sequence>
<evidence type="ECO:0000313" key="3">
    <source>
        <dbReference type="EMBL" id="AYB33539.1"/>
    </source>
</evidence>
<dbReference type="Proteomes" id="UP000266183">
    <property type="component" value="Chromosome"/>
</dbReference>
<dbReference type="OrthoDB" id="7342920at2"/>
<dbReference type="Pfam" id="PF07661">
    <property type="entry name" value="MORN_2"/>
    <property type="match status" value="2"/>
</dbReference>
<protein>
    <submittedName>
        <fullName evidence="3">Toxin-antitoxin system YwqK family antitoxin</fullName>
    </submittedName>
</protein>
<keyword evidence="1" id="KW-0677">Repeat</keyword>
<gene>
    <name evidence="3" type="ORF">D4L85_24430</name>
</gene>
<evidence type="ECO:0000256" key="1">
    <source>
        <dbReference type="ARBA" id="ARBA00022737"/>
    </source>
</evidence>
<feature type="chain" id="PRO_5017292425" evidence="2">
    <location>
        <begin position="21"/>
        <end position="287"/>
    </location>
</feature>
<dbReference type="SUPFAM" id="SSF82185">
    <property type="entry name" value="Histone H3 K4-specific methyltransferase SET7/9 N-terminal domain"/>
    <property type="match status" value="2"/>
</dbReference>
<dbReference type="KEGG" id="chk:D4L85_24430"/>
<dbReference type="EMBL" id="CP032382">
    <property type="protein sequence ID" value="AYB33539.1"/>
    <property type="molecule type" value="Genomic_DNA"/>
</dbReference>
<feature type="signal peptide" evidence="2">
    <location>
        <begin position="1"/>
        <end position="20"/>
    </location>
</feature>
<keyword evidence="4" id="KW-1185">Reference proteome</keyword>
<name>A0A385SQW0_9BACT</name>
<accession>A0A385SQW0</accession>
<organism evidence="3 4">
    <name type="scientific">Chryseolinea soli</name>
    <dbReference type="NCBI Taxonomy" id="2321403"/>
    <lineage>
        <taxon>Bacteria</taxon>
        <taxon>Pseudomonadati</taxon>
        <taxon>Bacteroidota</taxon>
        <taxon>Cytophagia</taxon>
        <taxon>Cytophagales</taxon>
        <taxon>Fulvivirgaceae</taxon>
        <taxon>Chryseolinea</taxon>
    </lineage>
</organism>
<evidence type="ECO:0000256" key="2">
    <source>
        <dbReference type="SAM" id="SignalP"/>
    </source>
</evidence>
<dbReference type="RefSeq" id="WP_119756773.1">
    <property type="nucleotide sequence ID" value="NZ_CP032382.1"/>
</dbReference>